<dbReference type="EMBL" id="KI669015">
    <property type="protein sequence ID" value="ETN70121.1"/>
    <property type="molecule type" value="Genomic_DNA"/>
</dbReference>
<proteinExistence type="predicted"/>
<keyword evidence="2" id="KW-1185">Reference proteome</keyword>
<dbReference type="Proteomes" id="UP000053676">
    <property type="component" value="Unassembled WGS sequence"/>
</dbReference>
<reference evidence="2" key="1">
    <citation type="journal article" date="2014" name="Nat. Genet.">
        <title>Genome of the human hookworm Necator americanus.</title>
        <authorList>
            <person name="Tang Y.T."/>
            <person name="Gao X."/>
            <person name="Rosa B.A."/>
            <person name="Abubucker S."/>
            <person name="Hallsworth-Pepin K."/>
            <person name="Martin J."/>
            <person name="Tyagi R."/>
            <person name="Heizer E."/>
            <person name="Zhang X."/>
            <person name="Bhonagiri-Palsikar V."/>
            <person name="Minx P."/>
            <person name="Warren W.C."/>
            <person name="Wang Q."/>
            <person name="Zhan B."/>
            <person name="Hotez P.J."/>
            <person name="Sternberg P.W."/>
            <person name="Dougall A."/>
            <person name="Gaze S.T."/>
            <person name="Mulvenna J."/>
            <person name="Sotillo J."/>
            <person name="Ranganathan S."/>
            <person name="Rabelo E.M."/>
            <person name="Wilson R.K."/>
            <person name="Felgner P.L."/>
            <person name="Bethony J."/>
            <person name="Hawdon J.M."/>
            <person name="Gasser R.B."/>
            <person name="Loukas A."/>
            <person name="Mitreva M."/>
        </authorList>
    </citation>
    <scope>NUCLEOTIDE SEQUENCE [LARGE SCALE GENOMIC DNA]</scope>
</reference>
<evidence type="ECO:0000313" key="2">
    <source>
        <dbReference type="Proteomes" id="UP000053676"/>
    </source>
</evidence>
<protein>
    <submittedName>
        <fullName evidence="1">Uncharacterized protein</fullName>
    </submittedName>
</protein>
<name>W2SMM5_NECAM</name>
<evidence type="ECO:0000313" key="1">
    <source>
        <dbReference type="EMBL" id="ETN70121.1"/>
    </source>
</evidence>
<organism evidence="1 2">
    <name type="scientific">Necator americanus</name>
    <name type="common">Human hookworm</name>
    <dbReference type="NCBI Taxonomy" id="51031"/>
    <lineage>
        <taxon>Eukaryota</taxon>
        <taxon>Metazoa</taxon>
        <taxon>Ecdysozoa</taxon>
        <taxon>Nematoda</taxon>
        <taxon>Chromadorea</taxon>
        <taxon>Rhabditida</taxon>
        <taxon>Rhabditina</taxon>
        <taxon>Rhabditomorpha</taxon>
        <taxon>Strongyloidea</taxon>
        <taxon>Ancylostomatidae</taxon>
        <taxon>Bunostominae</taxon>
        <taxon>Necator</taxon>
    </lineage>
</organism>
<dbReference type="AlphaFoldDB" id="W2SMM5"/>
<accession>W2SMM5</accession>
<dbReference type="KEGG" id="nai:NECAME_01069"/>
<sequence>MVPSPVGSEYLCCGFVESGGIICICIASRKKDSKGHTVDWRSRDVLKDCSTLPTAPKPHKDLGLVAMYQQLELKKV</sequence>
<gene>
    <name evidence="1" type="ORF">NECAME_01069</name>
</gene>